<comment type="cofactor">
    <cofactor evidence="11">
        <name>Mg(2+)</name>
        <dbReference type="ChEBI" id="CHEBI:18420"/>
    </cofactor>
    <text evidence="11">Binds 1 Mg(2+) ion per subunit.</text>
</comment>
<dbReference type="RefSeq" id="WP_072869633.1">
    <property type="nucleotide sequence ID" value="NZ_FQZM01000027.1"/>
</dbReference>
<dbReference type="FunFam" id="3.40.50.970:FF:000005">
    <property type="entry name" value="1-deoxy-D-xylulose-5-phosphate synthase"/>
    <property type="match status" value="1"/>
</dbReference>
<dbReference type="Proteomes" id="UP000184529">
    <property type="component" value="Unassembled WGS sequence"/>
</dbReference>
<dbReference type="STRING" id="1121432.SAMN02745219_02216"/>
<dbReference type="InterPro" id="IPR020826">
    <property type="entry name" value="Transketolase_BS"/>
</dbReference>
<feature type="binding site" evidence="11">
    <location>
        <position position="74"/>
    </location>
    <ligand>
        <name>thiamine diphosphate</name>
        <dbReference type="ChEBI" id="CHEBI:58937"/>
    </ligand>
</feature>
<keyword evidence="9 11" id="KW-0414">Isoprene biosynthesis</keyword>
<evidence type="ECO:0000256" key="3">
    <source>
        <dbReference type="ARBA" id="ARBA00011738"/>
    </source>
</evidence>
<dbReference type="SMART" id="SM00861">
    <property type="entry name" value="Transket_pyr"/>
    <property type="match status" value="1"/>
</dbReference>
<dbReference type="GO" id="GO:0005829">
    <property type="term" value="C:cytosol"/>
    <property type="evidence" value="ECO:0007669"/>
    <property type="project" value="TreeGrafter"/>
</dbReference>
<dbReference type="GO" id="GO:0019288">
    <property type="term" value="P:isopentenyl diphosphate biosynthetic process, methylerythritol 4-phosphate pathway"/>
    <property type="evidence" value="ECO:0007669"/>
    <property type="project" value="TreeGrafter"/>
</dbReference>
<dbReference type="PROSITE" id="PS00802">
    <property type="entry name" value="TRANSKETOLASE_2"/>
    <property type="match status" value="1"/>
</dbReference>
<evidence type="ECO:0000256" key="2">
    <source>
        <dbReference type="ARBA" id="ARBA00011081"/>
    </source>
</evidence>
<sequence length="639" mass="69373">MGELLSTINSPADLRSLDMTALQQLASEIRQEIIETVAKNGGHLAPNLGVVELTLALHRVFQTPRDKIVWDVGHQSYVHKLVTGRRLVFHTLRQFGGISGFPRPQESEHDAFGTGHSSTSISAALGLALARDLKGDNYSVVAVIGDGAMTGGMAFEALNHAGHHKTSLIVVLNDNEMSIAPNVGGLAQYLSRLRTDPMYSKGKEELEQLLKRIPAIGPRVVKAVERFKDSLKYLVVPGMFFEELGFIYLGPIDGHNIQAMISVFQQAKATRGPVLVHVLTRKGRGYPPAEENADKFHGVGPFEVKTGQVIKKPGQPPSYTEVFGRTLVELGRRDKRIVAITAAMPSGTGLDHFAAAFPERFYDVGIAEQHAVTLGAGLAAGGLRPVVAIYSTFLQRAYDQVLHDVCLQNLPVTFALDRAGLVGEDGATHHGVFDFAYLRSIPNLVLMAPGDENELRRMLKTALEYPGPAVLRYPRSTGTGCPVDEEILPLSVGKARVLREGDDITLLAVGTMVSLAGEAASLLEQQGIHATVINARFVKPLDEECITRYALRTRRVVTIEEHVLQGGFGSAVLELLGDRGLRNVQVIRLGIPDEFIQHGSRAVLLARCGLTVEVLVNTVLKALGTHRAKTKVKIGVQWS</sequence>
<dbReference type="Pfam" id="PF02779">
    <property type="entry name" value="Transket_pyr"/>
    <property type="match status" value="1"/>
</dbReference>
<comment type="subunit">
    <text evidence="3 11">Homodimer.</text>
</comment>
<evidence type="ECO:0000259" key="12">
    <source>
        <dbReference type="SMART" id="SM00861"/>
    </source>
</evidence>
<dbReference type="GO" id="GO:0008661">
    <property type="term" value="F:1-deoxy-D-xylulose-5-phosphate synthase activity"/>
    <property type="evidence" value="ECO:0007669"/>
    <property type="project" value="UniProtKB-UniRule"/>
</dbReference>
<keyword evidence="14" id="KW-1185">Reference proteome</keyword>
<dbReference type="PANTHER" id="PTHR43322">
    <property type="entry name" value="1-D-DEOXYXYLULOSE 5-PHOSPHATE SYNTHASE-RELATED"/>
    <property type="match status" value="1"/>
</dbReference>
<organism evidence="13 14">
    <name type="scientific">Desulfofundulus thermosubterraneus DSM 16057</name>
    <dbReference type="NCBI Taxonomy" id="1121432"/>
    <lineage>
        <taxon>Bacteria</taxon>
        <taxon>Bacillati</taxon>
        <taxon>Bacillota</taxon>
        <taxon>Clostridia</taxon>
        <taxon>Eubacteriales</taxon>
        <taxon>Peptococcaceae</taxon>
        <taxon>Desulfofundulus</taxon>
    </lineage>
</organism>
<dbReference type="PANTHER" id="PTHR43322:SF5">
    <property type="entry name" value="1-DEOXY-D-XYLULOSE-5-PHOSPHATE SYNTHASE, CHLOROPLASTIC"/>
    <property type="match status" value="1"/>
</dbReference>
<dbReference type="CDD" id="cd07033">
    <property type="entry name" value="TPP_PYR_DXS_TK_like"/>
    <property type="match status" value="1"/>
</dbReference>
<gene>
    <name evidence="11" type="primary">dxs</name>
    <name evidence="13" type="ORF">SAMN02745219_02216</name>
</gene>
<keyword evidence="4 11" id="KW-0808">Transferase</keyword>
<evidence type="ECO:0000256" key="9">
    <source>
        <dbReference type="ARBA" id="ARBA00023229"/>
    </source>
</evidence>
<dbReference type="GO" id="GO:0030976">
    <property type="term" value="F:thiamine pyrophosphate binding"/>
    <property type="evidence" value="ECO:0007669"/>
    <property type="project" value="UniProtKB-UniRule"/>
</dbReference>
<evidence type="ECO:0000313" key="14">
    <source>
        <dbReference type="Proteomes" id="UP000184529"/>
    </source>
</evidence>
<feature type="binding site" evidence="11">
    <location>
        <begin position="147"/>
        <end position="148"/>
    </location>
    <ligand>
        <name>thiamine diphosphate</name>
        <dbReference type="ChEBI" id="CHEBI:58937"/>
    </ligand>
</feature>
<evidence type="ECO:0000256" key="4">
    <source>
        <dbReference type="ARBA" id="ARBA00022679"/>
    </source>
</evidence>
<dbReference type="EMBL" id="FQZM01000027">
    <property type="protein sequence ID" value="SHJ29951.1"/>
    <property type="molecule type" value="Genomic_DNA"/>
</dbReference>
<dbReference type="UniPathway" id="UPA00064">
    <property type="reaction ID" value="UER00091"/>
</dbReference>
<comment type="pathway">
    <text evidence="1 11">Metabolic intermediate biosynthesis; 1-deoxy-D-xylulose 5-phosphate biosynthesis; 1-deoxy-D-xylulose 5-phosphate from D-glyceraldehyde 3-phosphate and pyruvate: step 1/1.</text>
</comment>
<feature type="binding site" evidence="11">
    <location>
        <position position="368"/>
    </location>
    <ligand>
        <name>thiamine diphosphate</name>
        <dbReference type="ChEBI" id="CHEBI:58937"/>
    </ligand>
</feature>
<dbReference type="InterPro" id="IPR009014">
    <property type="entry name" value="Transketo_C/PFOR_II"/>
</dbReference>
<accession>A0A1M6I6A2</accession>
<keyword evidence="8 11" id="KW-0786">Thiamine pyrophosphate</keyword>
<dbReference type="InterPro" id="IPR005475">
    <property type="entry name" value="Transketolase-like_Pyr-bd"/>
</dbReference>
<protein>
    <recommendedName>
        <fullName evidence="11">1-deoxy-D-xylulose-5-phosphate synthase</fullName>
        <ecNumber evidence="11">2.2.1.7</ecNumber>
    </recommendedName>
    <alternativeName>
        <fullName evidence="11">1-deoxyxylulose-5-phosphate synthase</fullName>
        <shortName evidence="11">DXP synthase</shortName>
        <shortName evidence="11">DXPS</shortName>
    </alternativeName>
</protein>
<comment type="catalytic activity">
    <reaction evidence="11">
        <text>D-glyceraldehyde 3-phosphate + pyruvate + H(+) = 1-deoxy-D-xylulose 5-phosphate + CO2</text>
        <dbReference type="Rhea" id="RHEA:12605"/>
        <dbReference type="ChEBI" id="CHEBI:15361"/>
        <dbReference type="ChEBI" id="CHEBI:15378"/>
        <dbReference type="ChEBI" id="CHEBI:16526"/>
        <dbReference type="ChEBI" id="CHEBI:57792"/>
        <dbReference type="ChEBI" id="CHEBI:59776"/>
        <dbReference type="EC" id="2.2.1.7"/>
    </reaction>
</comment>
<feature type="binding site" evidence="11">
    <location>
        <position position="286"/>
    </location>
    <ligand>
        <name>thiamine diphosphate</name>
        <dbReference type="ChEBI" id="CHEBI:58937"/>
    </ligand>
</feature>
<dbReference type="OrthoDB" id="9803371at2"/>
<dbReference type="NCBIfam" id="TIGR00204">
    <property type="entry name" value="dxs"/>
    <property type="match status" value="1"/>
</dbReference>
<feature type="binding site" evidence="11">
    <location>
        <begin position="115"/>
        <end position="117"/>
    </location>
    <ligand>
        <name>thiamine diphosphate</name>
        <dbReference type="ChEBI" id="CHEBI:58937"/>
    </ligand>
</feature>
<evidence type="ECO:0000256" key="10">
    <source>
        <dbReference type="ARBA" id="ARBA00055605"/>
    </source>
</evidence>
<reference evidence="14" key="1">
    <citation type="submission" date="2016-11" db="EMBL/GenBank/DDBJ databases">
        <authorList>
            <person name="Varghese N."/>
            <person name="Submissions S."/>
        </authorList>
    </citation>
    <scope>NUCLEOTIDE SEQUENCE [LARGE SCALE GENOMIC DNA]</scope>
    <source>
        <strain evidence="14">DSM 16057</strain>
    </source>
</reference>
<feature type="domain" description="Transketolase-like pyrimidine-binding" evidence="12">
    <location>
        <begin position="317"/>
        <end position="481"/>
    </location>
</feature>
<dbReference type="AlphaFoldDB" id="A0A1M6I6A2"/>
<evidence type="ECO:0000313" key="13">
    <source>
        <dbReference type="EMBL" id="SHJ29951.1"/>
    </source>
</evidence>
<evidence type="ECO:0000256" key="5">
    <source>
        <dbReference type="ARBA" id="ARBA00022723"/>
    </source>
</evidence>
<evidence type="ECO:0000256" key="7">
    <source>
        <dbReference type="ARBA" id="ARBA00022977"/>
    </source>
</evidence>
<keyword evidence="5 11" id="KW-0479">Metal-binding</keyword>
<evidence type="ECO:0000256" key="11">
    <source>
        <dbReference type="HAMAP-Rule" id="MF_00315"/>
    </source>
</evidence>
<dbReference type="InterPro" id="IPR005477">
    <property type="entry name" value="Dxylulose-5-P_synthase"/>
</dbReference>
<comment type="cofactor">
    <cofactor evidence="11">
        <name>thiamine diphosphate</name>
        <dbReference type="ChEBI" id="CHEBI:58937"/>
    </cofactor>
    <text evidence="11">Binds 1 thiamine pyrophosphate per subunit.</text>
</comment>
<proteinExistence type="inferred from homology"/>
<name>A0A1M6I6A2_9FIRM</name>
<evidence type="ECO:0000256" key="1">
    <source>
        <dbReference type="ARBA" id="ARBA00004980"/>
    </source>
</evidence>
<keyword evidence="6 11" id="KW-0460">Magnesium</keyword>
<dbReference type="NCBIfam" id="NF003933">
    <property type="entry name" value="PRK05444.2-2"/>
    <property type="match status" value="1"/>
</dbReference>
<evidence type="ECO:0000256" key="6">
    <source>
        <dbReference type="ARBA" id="ARBA00022842"/>
    </source>
</evidence>
<dbReference type="Pfam" id="PF02780">
    <property type="entry name" value="Transketolase_C"/>
    <property type="match status" value="1"/>
</dbReference>
<dbReference type="PROSITE" id="PS00801">
    <property type="entry name" value="TRANSKETOLASE_1"/>
    <property type="match status" value="1"/>
</dbReference>
<dbReference type="Pfam" id="PF13292">
    <property type="entry name" value="DXP_synthase_N"/>
    <property type="match status" value="1"/>
</dbReference>
<feature type="binding site" evidence="11">
    <location>
        <position position="175"/>
    </location>
    <ligand>
        <name>Mg(2+)</name>
        <dbReference type="ChEBI" id="CHEBI:18420"/>
    </ligand>
</feature>
<evidence type="ECO:0000256" key="8">
    <source>
        <dbReference type="ARBA" id="ARBA00023052"/>
    </source>
</evidence>
<dbReference type="Gene3D" id="3.40.50.920">
    <property type="match status" value="1"/>
</dbReference>
<dbReference type="SUPFAM" id="SSF52922">
    <property type="entry name" value="TK C-terminal domain-like"/>
    <property type="match status" value="1"/>
</dbReference>
<dbReference type="Gene3D" id="3.40.50.970">
    <property type="match status" value="2"/>
</dbReference>
<dbReference type="EC" id="2.2.1.7" evidence="11"/>
<comment type="similarity">
    <text evidence="2 11">Belongs to the transketolase family. DXPS subfamily.</text>
</comment>
<dbReference type="InterPro" id="IPR033248">
    <property type="entry name" value="Transketolase_C"/>
</dbReference>
<comment type="function">
    <text evidence="10 11">Catalyzes the acyloin condensation reaction between C atoms 2 and 3 of pyruvate and glyceraldehyde 3-phosphate to yield 1-deoxy-D-xylulose-5-phosphate (DXP).</text>
</comment>
<dbReference type="GO" id="GO:0016114">
    <property type="term" value="P:terpenoid biosynthetic process"/>
    <property type="evidence" value="ECO:0007669"/>
    <property type="project" value="UniProtKB-UniRule"/>
</dbReference>
<feature type="binding site" evidence="11">
    <location>
        <position position="175"/>
    </location>
    <ligand>
        <name>thiamine diphosphate</name>
        <dbReference type="ChEBI" id="CHEBI:58937"/>
    </ligand>
</feature>
<dbReference type="FunFam" id="3.40.50.920:FF:000002">
    <property type="entry name" value="1-deoxy-D-xylulose-5-phosphate synthase"/>
    <property type="match status" value="1"/>
</dbReference>
<dbReference type="CDD" id="cd02007">
    <property type="entry name" value="TPP_DXS"/>
    <property type="match status" value="1"/>
</dbReference>
<feature type="binding site" evidence="11">
    <location>
        <position position="146"/>
    </location>
    <ligand>
        <name>Mg(2+)</name>
        <dbReference type="ChEBI" id="CHEBI:18420"/>
    </ligand>
</feature>
<keyword evidence="7 11" id="KW-0784">Thiamine biosynthesis</keyword>
<dbReference type="GO" id="GO:0000287">
    <property type="term" value="F:magnesium ion binding"/>
    <property type="evidence" value="ECO:0007669"/>
    <property type="project" value="UniProtKB-UniRule"/>
</dbReference>
<dbReference type="SUPFAM" id="SSF52518">
    <property type="entry name" value="Thiamin diphosphate-binding fold (THDP-binding)"/>
    <property type="match status" value="2"/>
</dbReference>
<dbReference type="InterPro" id="IPR049557">
    <property type="entry name" value="Transketolase_CS"/>
</dbReference>
<dbReference type="HAMAP" id="MF_00315">
    <property type="entry name" value="DXP_synth"/>
    <property type="match status" value="1"/>
</dbReference>
<dbReference type="InterPro" id="IPR029061">
    <property type="entry name" value="THDP-binding"/>
</dbReference>
<dbReference type="GO" id="GO:0009228">
    <property type="term" value="P:thiamine biosynthetic process"/>
    <property type="evidence" value="ECO:0007669"/>
    <property type="project" value="UniProtKB-UniRule"/>
</dbReference>